<feature type="chain" id="PRO_5046175766" evidence="1">
    <location>
        <begin position="24"/>
        <end position="53"/>
    </location>
</feature>
<gene>
    <name evidence="2" type="ORF">T190115A13A_40062</name>
</gene>
<evidence type="ECO:0000313" key="3">
    <source>
        <dbReference type="Proteomes" id="UP001497602"/>
    </source>
</evidence>
<evidence type="ECO:0000313" key="2">
    <source>
        <dbReference type="EMBL" id="CAL2107540.1"/>
    </source>
</evidence>
<keyword evidence="3" id="KW-1185">Reference proteome</keyword>
<sequence>MMKKVVFIAICIVSLLGFSSCGSTSPCGLAKTDQTKQNLHQQEVVVADATVTE</sequence>
<dbReference type="EMBL" id="CAXJRC010000041">
    <property type="protein sequence ID" value="CAL2107540.1"/>
    <property type="molecule type" value="Genomic_DNA"/>
</dbReference>
<comment type="caution">
    <text evidence="2">The sequence shown here is derived from an EMBL/GenBank/DDBJ whole genome shotgun (WGS) entry which is preliminary data.</text>
</comment>
<proteinExistence type="predicted"/>
<reference evidence="2 3" key="1">
    <citation type="submission" date="2024-05" db="EMBL/GenBank/DDBJ databases">
        <authorList>
            <person name="Duchaud E."/>
        </authorList>
    </citation>
    <scope>NUCLEOTIDE SEQUENCE [LARGE SCALE GENOMIC DNA]</scope>
    <source>
        <strain evidence="2">Ena-SAMPLE-TAB-13-05-2024-13:56:06:370-140305</strain>
    </source>
</reference>
<dbReference type="PROSITE" id="PS51257">
    <property type="entry name" value="PROKAR_LIPOPROTEIN"/>
    <property type="match status" value="1"/>
</dbReference>
<name>A0ABM9PP58_9FLAO</name>
<accession>A0ABM9PP58</accession>
<dbReference type="Proteomes" id="UP001497602">
    <property type="component" value="Unassembled WGS sequence"/>
</dbReference>
<organism evidence="2 3">
    <name type="scientific">Tenacibaculum vairaonense</name>
    <dbReference type="NCBI Taxonomy" id="3137860"/>
    <lineage>
        <taxon>Bacteria</taxon>
        <taxon>Pseudomonadati</taxon>
        <taxon>Bacteroidota</taxon>
        <taxon>Flavobacteriia</taxon>
        <taxon>Flavobacteriales</taxon>
        <taxon>Flavobacteriaceae</taxon>
        <taxon>Tenacibaculum</taxon>
    </lineage>
</organism>
<evidence type="ECO:0000256" key="1">
    <source>
        <dbReference type="SAM" id="SignalP"/>
    </source>
</evidence>
<keyword evidence="1" id="KW-0732">Signal</keyword>
<feature type="signal peptide" evidence="1">
    <location>
        <begin position="1"/>
        <end position="23"/>
    </location>
</feature>
<protein>
    <submittedName>
        <fullName evidence="2">Uncharacterized protein</fullName>
    </submittedName>
</protein>